<accession>A0A8H3ES42</accession>
<dbReference type="Pfam" id="PF13673">
    <property type="entry name" value="Acetyltransf_10"/>
    <property type="match status" value="1"/>
</dbReference>
<gene>
    <name evidence="2" type="ORF">HETSPECPRED_000270</name>
</gene>
<evidence type="ECO:0000313" key="3">
    <source>
        <dbReference type="Proteomes" id="UP000664521"/>
    </source>
</evidence>
<proteinExistence type="predicted"/>
<dbReference type="GO" id="GO:0016747">
    <property type="term" value="F:acyltransferase activity, transferring groups other than amino-acyl groups"/>
    <property type="evidence" value="ECO:0007669"/>
    <property type="project" value="InterPro"/>
</dbReference>
<name>A0A8H3ES42_9LECA</name>
<dbReference type="CDD" id="cd04301">
    <property type="entry name" value="NAT_SF"/>
    <property type="match status" value="1"/>
</dbReference>
<dbReference type="InterPro" id="IPR052523">
    <property type="entry name" value="Trichothecene_AcTrans"/>
</dbReference>
<dbReference type="AlphaFoldDB" id="A0A8H3ES42"/>
<dbReference type="InterPro" id="IPR000182">
    <property type="entry name" value="GNAT_dom"/>
</dbReference>
<protein>
    <recommendedName>
        <fullName evidence="1">N-acetyltransferase domain-containing protein</fullName>
    </recommendedName>
</protein>
<organism evidence="2 3">
    <name type="scientific">Heterodermia speciosa</name>
    <dbReference type="NCBI Taxonomy" id="116794"/>
    <lineage>
        <taxon>Eukaryota</taxon>
        <taxon>Fungi</taxon>
        <taxon>Dikarya</taxon>
        <taxon>Ascomycota</taxon>
        <taxon>Pezizomycotina</taxon>
        <taxon>Lecanoromycetes</taxon>
        <taxon>OSLEUM clade</taxon>
        <taxon>Lecanoromycetidae</taxon>
        <taxon>Caliciales</taxon>
        <taxon>Physciaceae</taxon>
        <taxon>Heterodermia</taxon>
    </lineage>
</organism>
<dbReference type="PANTHER" id="PTHR42791">
    <property type="entry name" value="GNAT FAMILY ACETYLTRANSFERASE"/>
    <property type="match status" value="1"/>
</dbReference>
<dbReference type="InterPro" id="IPR016181">
    <property type="entry name" value="Acyl_CoA_acyltransferase"/>
</dbReference>
<dbReference type="Proteomes" id="UP000664521">
    <property type="component" value="Unassembled WGS sequence"/>
</dbReference>
<dbReference type="Gene3D" id="3.40.630.30">
    <property type="match status" value="1"/>
</dbReference>
<feature type="domain" description="N-acetyltransferase" evidence="1">
    <location>
        <begin position="1"/>
        <end position="100"/>
    </location>
</feature>
<dbReference type="PANTHER" id="PTHR42791:SF14">
    <property type="entry name" value="N-ACETYLTRANSFERASE DOMAIN-CONTAINING PROTEIN"/>
    <property type="match status" value="1"/>
</dbReference>
<keyword evidence="3" id="KW-1185">Reference proteome</keyword>
<dbReference type="OrthoDB" id="61113at2759"/>
<evidence type="ECO:0000313" key="2">
    <source>
        <dbReference type="EMBL" id="CAF9911202.1"/>
    </source>
</evidence>
<dbReference type="SUPFAM" id="SSF55729">
    <property type="entry name" value="Acyl-CoA N-acyltransferases (Nat)"/>
    <property type="match status" value="1"/>
</dbReference>
<sequence>MESGSFLANKLTRGLAAKVLDFLTVAPPYQRRGIASLLIASGIKITDANGPRTALMSSPTALKVYQRQGFELVRTVSAAYPQYGGTLPVVTHFLVRQPVPGGSVKPAIDHRTPYQ</sequence>
<reference evidence="2" key="1">
    <citation type="submission" date="2021-03" db="EMBL/GenBank/DDBJ databases">
        <authorList>
            <person name="Tagirdzhanova G."/>
        </authorList>
    </citation>
    <scope>NUCLEOTIDE SEQUENCE</scope>
</reference>
<evidence type="ECO:0000259" key="1">
    <source>
        <dbReference type="PROSITE" id="PS51186"/>
    </source>
</evidence>
<comment type="caution">
    <text evidence="2">The sequence shown here is derived from an EMBL/GenBank/DDBJ whole genome shotgun (WGS) entry which is preliminary data.</text>
</comment>
<dbReference type="PROSITE" id="PS51186">
    <property type="entry name" value="GNAT"/>
    <property type="match status" value="1"/>
</dbReference>
<dbReference type="EMBL" id="CAJPDS010000010">
    <property type="protein sequence ID" value="CAF9911202.1"/>
    <property type="molecule type" value="Genomic_DNA"/>
</dbReference>